<dbReference type="InterPro" id="IPR036938">
    <property type="entry name" value="PAP2/HPO_sf"/>
</dbReference>
<dbReference type="Pfam" id="PF01569">
    <property type="entry name" value="PAP2"/>
    <property type="match status" value="1"/>
</dbReference>
<evidence type="ECO:0000313" key="4">
    <source>
        <dbReference type="Proteomes" id="UP000824013"/>
    </source>
</evidence>
<dbReference type="PANTHER" id="PTHR14969:SF13">
    <property type="entry name" value="AT30094P"/>
    <property type="match status" value="1"/>
</dbReference>
<feature type="transmembrane region" description="Helical" evidence="1">
    <location>
        <begin position="130"/>
        <end position="150"/>
    </location>
</feature>
<keyword evidence="1" id="KW-0812">Transmembrane</keyword>
<dbReference type="Gene3D" id="1.20.144.10">
    <property type="entry name" value="Phosphatidic acid phosphatase type 2/haloperoxidase"/>
    <property type="match status" value="1"/>
</dbReference>
<gene>
    <name evidence="3" type="ORF">H9820_04260</name>
</gene>
<reference evidence="3" key="2">
    <citation type="submission" date="2021-04" db="EMBL/GenBank/DDBJ databases">
        <authorList>
            <person name="Gilroy R."/>
        </authorList>
    </citation>
    <scope>NUCLEOTIDE SEQUENCE</scope>
    <source>
        <strain evidence="3">3204</strain>
    </source>
</reference>
<feature type="transmembrane region" description="Helical" evidence="1">
    <location>
        <begin position="12"/>
        <end position="36"/>
    </location>
</feature>
<feature type="transmembrane region" description="Helical" evidence="1">
    <location>
        <begin position="89"/>
        <end position="110"/>
    </location>
</feature>
<reference evidence="3" key="1">
    <citation type="journal article" date="2021" name="PeerJ">
        <title>Extensive microbial diversity within the chicken gut microbiome revealed by metagenomics and culture.</title>
        <authorList>
            <person name="Gilroy R."/>
            <person name="Ravi A."/>
            <person name="Getino M."/>
            <person name="Pursley I."/>
            <person name="Horton D.L."/>
            <person name="Alikhan N.F."/>
            <person name="Baker D."/>
            <person name="Gharbi K."/>
            <person name="Hall N."/>
            <person name="Watson M."/>
            <person name="Adriaenssens E.M."/>
            <person name="Foster-Nyarko E."/>
            <person name="Jarju S."/>
            <person name="Secka A."/>
            <person name="Antonio M."/>
            <person name="Oren A."/>
            <person name="Chaudhuri R.R."/>
            <person name="La Ragione R."/>
            <person name="Hildebrand F."/>
            <person name="Pallen M.J."/>
        </authorList>
    </citation>
    <scope>NUCLEOTIDE SEQUENCE</scope>
    <source>
        <strain evidence="3">3204</strain>
    </source>
</reference>
<keyword evidence="1" id="KW-0472">Membrane</keyword>
<dbReference type="EMBL" id="DXCM01000027">
    <property type="protein sequence ID" value="HIY92146.1"/>
    <property type="molecule type" value="Genomic_DNA"/>
</dbReference>
<dbReference type="InterPro" id="IPR000326">
    <property type="entry name" value="PAP2/HPO"/>
</dbReference>
<dbReference type="Proteomes" id="UP000824013">
    <property type="component" value="Unassembled WGS sequence"/>
</dbReference>
<keyword evidence="1" id="KW-1133">Transmembrane helix</keyword>
<name>A0A9D2CN68_9LACO</name>
<comment type="caution">
    <text evidence="3">The sequence shown here is derived from an EMBL/GenBank/DDBJ whole genome shotgun (WGS) entry which is preliminary data.</text>
</comment>
<feature type="domain" description="Phosphatidic acid phosphatase type 2/haloperoxidase" evidence="2">
    <location>
        <begin position="89"/>
        <end position="200"/>
    </location>
</feature>
<dbReference type="CDD" id="cd03392">
    <property type="entry name" value="PAP2_like_2"/>
    <property type="match status" value="1"/>
</dbReference>
<dbReference type="SUPFAM" id="SSF48317">
    <property type="entry name" value="Acid phosphatase/Vanadium-dependent haloperoxidase"/>
    <property type="match status" value="1"/>
</dbReference>
<evidence type="ECO:0000256" key="1">
    <source>
        <dbReference type="SAM" id="Phobius"/>
    </source>
</evidence>
<organism evidence="3 4">
    <name type="scientific">Candidatus Companilactobacillus pullicola</name>
    <dbReference type="NCBI Taxonomy" id="2838523"/>
    <lineage>
        <taxon>Bacteria</taxon>
        <taxon>Bacillati</taxon>
        <taxon>Bacillota</taxon>
        <taxon>Bacilli</taxon>
        <taxon>Lactobacillales</taxon>
        <taxon>Lactobacillaceae</taxon>
        <taxon>Companilactobacillus</taxon>
    </lineage>
</organism>
<dbReference type="SMART" id="SM00014">
    <property type="entry name" value="acidPPc"/>
    <property type="match status" value="1"/>
</dbReference>
<accession>A0A9D2CN68</accession>
<proteinExistence type="predicted"/>
<protein>
    <submittedName>
        <fullName evidence="3">Phosphatase PAP2 family protein</fullName>
    </submittedName>
</protein>
<dbReference type="PANTHER" id="PTHR14969">
    <property type="entry name" value="SPHINGOSINE-1-PHOSPHATE PHOSPHOHYDROLASE"/>
    <property type="match status" value="1"/>
</dbReference>
<evidence type="ECO:0000313" key="3">
    <source>
        <dbReference type="EMBL" id="HIY92146.1"/>
    </source>
</evidence>
<dbReference type="AlphaFoldDB" id="A0A9D2CN68"/>
<feature type="transmembrane region" description="Helical" evidence="1">
    <location>
        <begin position="162"/>
        <end position="179"/>
    </location>
</feature>
<evidence type="ECO:0000259" key="2">
    <source>
        <dbReference type="SMART" id="SM00014"/>
    </source>
</evidence>
<sequence>MIFKQNDHRKWLALTYIIVFFLLEVMIVSNNAFILGIDHSIQNILGNMVSAPSTKIFSTITFLGSPMMDVIYLLLIMLILFIRGRKDSSLWIGFILISGNIIAFLVKITVRRQRPLDKIIPASGYSFPSGHVFGTTLVILTLIFLVLPAIKNMTTRKVIKGLLIAWLIIVAISRVYLRGHFPSDVIGSALLAGTWWECCELLYLRYYDSIGHSSHTK</sequence>
<feature type="transmembrane region" description="Helical" evidence="1">
    <location>
        <begin position="56"/>
        <end position="82"/>
    </location>
</feature>